<dbReference type="InterPro" id="IPR015424">
    <property type="entry name" value="PyrdxlP-dep_Trfase"/>
</dbReference>
<dbReference type="PRINTS" id="PR00035">
    <property type="entry name" value="HTHGNTR"/>
</dbReference>
<evidence type="ECO:0000313" key="8">
    <source>
        <dbReference type="Proteomes" id="UP001287445"/>
    </source>
</evidence>
<dbReference type="SUPFAM" id="SSF46785">
    <property type="entry name" value="Winged helix' DNA-binding domain"/>
    <property type="match status" value="1"/>
</dbReference>
<dbReference type="GO" id="GO:0008483">
    <property type="term" value="F:transaminase activity"/>
    <property type="evidence" value="ECO:0007669"/>
    <property type="project" value="UniProtKB-KW"/>
</dbReference>
<keyword evidence="5" id="KW-0804">Transcription</keyword>
<dbReference type="InterPro" id="IPR036390">
    <property type="entry name" value="WH_DNA-bd_sf"/>
</dbReference>
<reference evidence="7" key="1">
    <citation type="submission" date="2023-11" db="EMBL/GenBank/DDBJ databases">
        <title>Identification and selenium tolerance of Delftia acidovorans R3-25.</title>
        <authorList>
            <person name="Zhang S."/>
            <person name="Liu Y."/>
            <person name="Guo Y."/>
        </authorList>
    </citation>
    <scope>NUCLEOTIDE SEQUENCE</scope>
    <source>
        <strain evidence="7">R3-25</strain>
    </source>
</reference>
<dbReference type="PANTHER" id="PTHR46577">
    <property type="entry name" value="HTH-TYPE TRANSCRIPTIONAL REGULATORY PROTEIN GABR"/>
    <property type="match status" value="1"/>
</dbReference>
<dbReference type="SUPFAM" id="SSF53383">
    <property type="entry name" value="PLP-dependent transferases"/>
    <property type="match status" value="1"/>
</dbReference>
<dbReference type="AlphaFoldDB" id="A0AAJ2V774"/>
<organism evidence="7 8">
    <name type="scientific">Delftia acidovorans</name>
    <name type="common">Pseudomonas acidovorans</name>
    <name type="synonym">Comamonas acidovorans</name>
    <dbReference type="NCBI Taxonomy" id="80866"/>
    <lineage>
        <taxon>Bacteria</taxon>
        <taxon>Pseudomonadati</taxon>
        <taxon>Pseudomonadota</taxon>
        <taxon>Betaproteobacteria</taxon>
        <taxon>Burkholderiales</taxon>
        <taxon>Comamonadaceae</taxon>
        <taxon>Delftia</taxon>
    </lineage>
</organism>
<dbReference type="GO" id="GO:0003677">
    <property type="term" value="F:DNA binding"/>
    <property type="evidence" value="ECO:0007669"/>
    <property type="project" value="UniProtKB-KW"/>
</dbReference>
<dbReference type="CDD" id="cd07377">
    <property type="entry name" value="WHTH_GntR"/>
    <property type="match status" value="1"/>
</dbReference>
<protein>
    <submittedName>
        <fullName evidence="7">PLP-dependent aminotransferase family protein</fullName>
    </submittedName>
</protein>
<dbReference type="InterPro" id="IPR051446">
    <property type="entry name" value="HTH_trans_reg/aminotransferase"/>
</dbReference>
<dbReference type="CDD" id="cd00609">
    <property type="entry name" value="AAT_like"/>
    <property type="match status" value="1"/>
</dbReference>
<dbReference type="PANTHER" id="PTHR46577:SF1">
    <property type="entry name" value="HTH-TYPE TRANSCRIPTIONAL REGULATORY PROTEIN GABR"/>
    <property type="match status" value="1"/>
</dbReference>
<dbReference type="RefSeq" id="WP_224986001.1">
    <property type="nucleotide sequence ID" value="NZ_DAMCBU010000001.1"/>
</dbReference>
<evidence type="ECO:0000256" key="3">
    <source>
        <dbReference type="ARBA" id="ARBA00023015"/>
    </source>
</evidence>
<sequence length="495" mass="54676">MNKREPISRVGNSTLPDFVNRHFQRSDAEYNHRQLYRIVKEGILRKALPAGSRLPTSRELAQTLGIARNTIVQVYEQLALEGLVQAGVGRGTYVAEVAPAFVSQPPLPRRRGTPLSRRGSAIVGGARASHLQWGAFAPGVPELRQFPAALWSRLHAQAWRDHNPLQLSYATGAGHPALREAIAEHLQGTRGVACSADQILVTSGAQQALHLISQLLADPGDTVWLEDPGYWGARSVFRMAGLQLQPIALDGEGLAPTPQQLKTPPRLMFISPSHQYPSGVLMGHGRRRQLLDYAVAQRVWIVEDDYDSEFRFTSRPLPALQGLDEHGRVIYLGTFSKTMFPSLRLAYLVLPSDLADSFARALSELFREGQIMQQIVLAQFMRQGHYVNHIRRMRQVYGERRRVLIDEIGQRLGTAVTVQGGDAGLHLVLGLPPGSDDDAIARQARKLGVLTRPLSLYSLRPDPARGLVLGYGAVTEQEIRHSFGLLAEVIAPHLP</sequence>
<dbReference type="EMBL" id="JAWWMZ010000003">
    <property type="protein sequence ID" value="MDX4953564.1"/>
    <property type="molecule type" value="Genomic_DNA"/>
</dbReference>
<keyword evidence="4" id="KW-0238">DNA-binding</keyword>
<dbReference type="Pfam" id="PF00155">
    <property type="entry name" value="Aminotran_1_2"/>
    <property type="match status" value="1"/>
</dbReference>
<dbReference type="Proteomes" id="UP001287445">
    <property type="component" value="Unassembled WGS sequence"/>
</dbReference>
<dbReference type="Gene3D" id="3.40.640.10">
    <property type="entry name" value="Type I PLP-dependent aspartate aminotransferase-like (Major domain)"/>
    <property type="match status" value="1"/>
</dbReference>
<dbReference type="Pfam" id="PF00392">
    <property type="entry name" value="GntR"/>
    <property type="match status" value="1"/>
</dbReference>
<dbReference type="InterPro" id="IPR036388">
    <property type="entry name" value="WH-like_DNA-bd_sf"/>
</dbReference>
<dbReference type="PROSITE" id="PS50949">
    <property type="entry name" value="HTH_GNTR"/>
    <property type="match status" value="1"/>
</dbReference>
<dbReference type="GO" id="GO:0030170">
    <property type="term" value="F:pyridoxal phosphate binding"/>
    <property type="evidence" value="ECO:0007669"/>
    <property type="project" value="InterPro"/>
</dbReference>
<feature type="domain" description="HTH gntR-type" evidence="6">
    <location>
        <begin position="29"/>
        <end position="97"/>
    </location>
</feature>
<dbReference type="SMART" id="SM00345">
    <property type="entry name" value="HTH_GNTR"/>
    <property type="match status" value="1"/>
</dbReference>
<comment type="similarity">
    <text evidence="1">In the C-terminal section; belongs to the class-I pyridoxal-phosphate-dependent aminotransferase family.</text>
</comment>
<name>A0AAJ2V774_DELAC</name>
<keyword evidence="2" id="KW-0663">Pyridoxal phosphate</keyword>
<comment type="caution">
    <text evidence="7">The sequence shown here is derived from an EMBL/GenBank/DDBJ whole genome shotgun (WGS) entry which is preliminary data.</text>
</comment>
<proteinExistence type="inferred from homology"/>
<evidence type="ECO:0000256" key="4">
    <source>
        <dbReference type="ARBA" id="ARBA00023125"/>
    </source>
</evidence>
<dbReference type="GO" id="GO:0003700">
    <property type="term" value="F:DNA-binding transcription factor activity"/>
    <property type="evidence" value="ECO:0007669"/>
    <property type="project" value="InterPro"/>
</dbReference>
<dbReference type="InterPro" id="IPR000524">
    <property type="entry name" value="Tscrpt_reg_HTH_GntR"/>
</dbReference>
<dbReference type="InterPro" id="IPR004839">
    <property type="entry name" value="Aminotransferase_I/II_large"/>
</dbReference>
<dbReference type="InterPro" id="IPR015421">
    <property type="entry name" value="PyrdxlP-dep_Trfase_major"/>
</dbReference>
<gene>
    <name evidence="7" type="ORF">SGN30_09020</name>
</gene>
<keyword evidence="7" id="KW-0032">Aminotransferase</keyword>
<keyword evidence="7" id="KW-0808">Transferase</keyword>
<dbReference type="Gene3D" id="1.10.10.10">
    <property type="entry name" value="Winged helix-like DNA-binding domain superfamily/Winged helix DNA-binding domain"/>
    <property type="match status" value="1"/>
</dbReference>
<evidence type="ECO:0000256" key="2">
    <source>
        <dbReference type="ARBA" id="ARBA00022898"/>
    </source>
</evidence>
<keyword evidence="3" id="KW-0805">Transcription regulation</keyword>
<evidence type="ECO:0000313" key="7">
    <source>
        <dbReference type="EMBL" id="MDX4953564.1"/>
    </source>
</evidence>
<evidence type="ECO:0000256" key="5">
    <source>
        <dbReference type="ARBA" id="ARBA00023163"/>
    </source>
</evidence>
<accession>A0AAJ2V774</accession>
<evidence type="ECO:0000259" key="6">
    <source>
        <dbReference type="PROSITE" id="PS50949"/>
    </source>
</evidence>
<evidence type="ECO:0000256" key="1">
    <source>
        <dbReference type="ARBA" id="ARBA00005384"/>
    </source>
</evidence>